<keyword evidence="2" id="KW-1185">Reference proteome</keyword>
<dbReference type="EMBL" id="JBHSWU010000014">
    <property type="protein sequence ID" value="MFC6723372.1"/>
    <property type="molecule type" value="Genomic_DNA"/>
</dbReference>
<dbReference type="Gene3D" id="3.20.20.120">
    <property type="entry name" value="Enolase-like C-terminal domain"/>
    <property type="match status" value="1"/>
</dbReference>
<dbReference type="InterPro" id="IPR036849">
    <property type="entry name" value="Enolase-like_C_sf"/>
</dbReference>
<sequence length="75" mass="8461">MQEQDLGLHDPSESSGLQYLDDPETFEFEGGYVARPTGPGLGIEVDEESVREQAKTNVNWYNPIWHHEDGGVAEW</sequence>
<gene>
    <name evidence="1" type="ORF">ACFQE1_02970</name>
</gene>
<proteinExistence type="predicted"/>
<evidence type="ECO:0000313" key="1">
    <source>
        <dbReference type="EMBL" id="MFC6723372.1"/>
    </source>
</evidence>
<protein>
    <recommendedName>
        <fullName evidence="3">Galactonate dehydratase</fullName>
    </recommendedName>
</protein>
<evidence type="ECO:0008006" key="3">
    <source>
        <dbReference type="Google" id="ProtNLM"/>
    </source>
</evidence>
<dbReference type="AlphaFoldDB" id="A0ABD5RW52"/>
<comment type="caution">
    <text evidence="1">The sequence shown here is derived from an EMBL/GenBank/DDBJ whole genome shotgun (WGS) entry which is preliminary data.</text>
</comment>
<name>A0ABD5RW52_9EURY</name>
<evidence type="ECO:0000313" key="2">
    <source>
        <dbReference type="Proteomes" id="UP001596328"/>
    </source>
</evidence>
<accession>A0ABD5RW52</accession>
<organism evidence="1 2">
    <name type="scientific">Halobium palmae</name>
    <dbReference type="NCBI Taxonomy" id="1776492"/>
    <lineage>
        <taxon>Archaea</taxon>
        <taxon>Methanobacteriati</taxon>
        <taxon>Methanobacteriota</taxon>
        <taxon>Stenosarchaea group</taxon>
        <taxon>Halobacteria</taxon>
        <taxon>Halobacteriales</taxon>
        <taxon>Haloferacaceae</taxon>
        <taxon>Halobium</taxon>
    </lineage>
</organism>
<dbReference type="Proteomes" id="UP001596328">
    <property type="component" value="Unassembled WGS sequence"/>
</dbReference>
<dbReference type="SUPFAM" id="SSF51604">
    <property type="entry name" value="Enolase C-terminal domain-like"/>
    <property type="match status" value="1"/>
</dbReference>
<reference evidence="1 2" key="1">
    <citation type="journal article" date="2019" name="Int. J. Syst. Evol. Microbiol.">
        <title>The Global Catalogue of Microorganisms (GCM) 10K type strain sequencing project: providing services to taxonomists for standard genome sequencing and annotation.</title>
        <authorList>
            <consortium name="The Broad Institute Genomics Platform"/>
            <consortium name="The Broad Institute Genome Sequencing Center for Infectious Disease"/>
            <person name="Wu L."/>
            <person name="Ma J."/>
        </authorList>
    </citation>
    <scope>NUCLEOTIDE SEQUENCE [LARGE SCALE GENOMIC DNA]</scope>
    <source>
        <strain evidence="1 2">NBRC 111368</strain>
    </source>
</reference>